<dbReference type="InterPro" id="IPR036397">
    <property type="entry name" value="RNaseH_sf"/>
</dbReference>
<gene>
    <name evidence="3" type="ORF">SAMN02745947_04979</name>
</gene>
<organism evidence="3 4">
    <name type="scientific">Rhodococcus rhodochrous J3</name>
    <dbReference type="NCBI Taxonomy" id="903528"/>
    <lineage>
        <taxon>Bacteria</taxon>
        <taxon>Bacillati</taxon>
        <taxon>Actinomycetota</taxon>
        <taxon>Actinomycetes</taxon>
        <taxon>Mycobacteriales</taxon>
        <taxon>Nocardiaceae</taxon>
        <taxon>Rhodococcus</taxon>
    </lineage>
</organism>
<keyword evidence="4" id="KW-1185">Reference proteome</keyword>
<evidence type="ECO:0000256" key="1">
    <source>
        <dbReference type="SAM" id="MobiDB-lite"/>
    </source>
</evidence>
<name>A0ABY1MK87_RHORH</name>
<reference evidence="3 4" key="1">
    <citation type="submission" date="2017-04" db="EMBL/GenBank/DDBJ databases">
        <authorList>
            <person name="Varghese N."/>
            <person name="Submissions S."/>
        </authorList>
    </citation>
    <scope>NUCLEOTIDE SEQUENCE [LARGE SCALE GENOMIC DNA]</scope>
    <source>
        <strain evidence="3 4">J3</strain>
    </source>
</reference>
<proteinExistence type="predicted"/>
<dbReference type="Pfam" id="PF09299">
    <property type="entry name" value="Mu-transpos_C"/>
    <property type="match status" value="1"/>
</dbReference>
<dbReference type="PANTHER" id="PTHR35004:SF6">
    <property type="entry name" value="TRANSPOSASE"/>
    <property type="match status" value="1"/>
</dbReference>
<dbReference type="InterPro" id="IPR009057">
    <property type="entry name" value="Homeodomain-like_sf"/>
</dbReference>
<dbReference type="Proteomes" id="UP000193566">
    <property type="component" value="Unassembled WGS sequence"/>
</dbReference>
<feature type="compositionally biased region" description="Pro residues" evidence="1">
    <location>
        <begin position="453"/>
        <end position="462"/>
    </location>
</feature>
<evidence type="ECO:0000259" key="2">
    <source>
        <dbReference type="PROSITE" id="PS50994"/>
    </source>
</evidence>
<sequence>MAAVELTPAQRTEAMRRYRMLEPHLTGGVPLTQVAREAGIGERTARRWLAHYRAHGLSGLARTPRRTGRTTHPELVQLIEGLALTRPPPSIAAIHRRVSTVADHQKWPVPSYSTVYAIVRGLDPELLTLAHDGTAGWRDRYELVYRRTADAPNRMWQIDHTLLDVLVLDPAGTPVRPWLTVVLDDHSRAVPGYSITLGAPSTLGTSLALRQAIWTKADPSWPMCGIPEILYADHGSDFISDHLRQVAADLKITLIHSTVARPQGRGKIERFFGTLTGELLPELPGHLDHGRPVTEPALSVTDLDYRMRGFIIEQYHQRPHRETGESPHRRWLADGWLPQLPENIEALDLLLVQVATGRIVHRDGIHFQGLRYLDPVLAAYVREPVTIRYDPRDITAIRVFHHDRYLCTAISPEHSGRTISLKDIDTARRAHRRRLRSQIHERIQLVTDYLPTPAAPPAAEPAPPRRRSTLRTYRED</sequence>
<dbReference type="InterPro" id="IPR015378">
    <property type="entry name" value="Transposase-like_Mu_C"/>
</dbReference>
<dbReference type="PROSITE" id="PS50994">
    <property type="entry name" value="INTEGRASE"/>
    <property type="match status" value="1"/>
</dbReference>
<dbReference type="Pfam" id="PF13565">
    <property type="entry name" value="HTH_32"/>
    <property type="match status" value="1"/>
</dbReference>
<dbReference type="Gene3D" id="2.30.30.130">
    <property type="entry name" value="Transposase, Mu, C-terminal"/>
    <property type="match status" value="1"/>
</dbReference>
<evidence type="ECO:0000313" key="4">
    <source>
        <dbReference type="Proteomes" id="UP000193566"/>
    </source>
</evidence>
<comment type="caution">
    <text evidence="3">The sequence shown here is derived from an EMBL/GenBank/DDBJ whole genome shotgun (WGS) entry which is preliminary data.</text>
</comment>
<feature type="region of interest" description="Disordered" evidence="1">
    <location>
        <begin position="451"/>
        <end position="476"/>
    </location>
</feature>
<dbReference type="Pfam" id="PF00665">
    <property type="entry name" value="rve"/>
    <property type="match status" value="1"/>
</dbReference>
<dbReference type="Gene3D" id="1.10.10.60">
    <property type="entry name" value="Homeodomain-like"/>
    <property type="match status" value="1"/>
</dbReference>
<protein>
    <submittedName>
        <fullName evidence="3">Transposase</fullName>
    </submittedName>
</protein>
<dbReference type="InterPro" id="IPR001584">
    <property type="entry name" value="Integrase_cat-core"/>
</dbReference>
<dbReference type="InterPro" id="IPR012337">
    <property type="entry name" value="RNaseH-like_sf"/>
</dbReference>
<dbReference type="Gene3D" id="3.30.420.10">
    <property type="entry name" value="Ribonuclease H-like superfamily/Ribonuclease H"/>
    <property type="match status" value="1"/>
</dbReference>
<accession>A0ABY1MK87</accession>
<dbReference type="SUPFAM" id="SSF50610">
    <property type="entry name" value="mu transposase, C-terminal domain"/>
    <property type="match status" value="1"/>
</dbReference>
<dbReference type="EMBL" id="FXAV01000023">
    <property type="protein sequence ID" value="SMG57175.1"/>
    <property type="molecule type" value="Genomic_DNA"/>
</dbReference>
<dbReference type="PANTHER" id="PTHR35004">
    <property type="entry name" value="TRANSPOSASE RV3428C-RELATED"/>
    <property type="match status" value="1"/>
</dbReference>
<evidence type="ECO:0000313" key="3">
    <source>
        <dbReference type="EMBL" id="SMG57175.1"/>
    </source>
</evidence>
<dbReference type="SUPFAM" id="SSF46689">
    <property type="entry name" value="Homeodomain-like"/>
    <property type="match status" value="1"/>
</dbReference>
<feature type="domain" description="Integrase catalytic" evidence="2">
    <location>
        <begin position="148"/>
        <end position="335"/>
    </location>
</feature>
<dbReference type="SUPFAM" id="SSF53098">
    <property type="entry name" value="Ribonuclease H-like"/>
    <property type="match status" value="1"/>
</dbReference>
<dbReference type="InterPro" id="IPR009004">
    <property type="entry name" value="Transposase_Mu_C"/>
</dbReference>